<dbReference type="InterPro" id="IPR018490">
    <property type="entry name" value="cNMP-bd_dom_sf"/>
</dbReference>
<organism evidence="5 6">
    <name type="scientific">Candidatus Magnetobacterium bavaricum</name>
    <dbReference type="NCBI Taxonomy" id="29290"/>
    <lineage>
        <taxon>Bacteria</taxon>
        <taxon>Pseudomonadati</taxon>
        <taxon>Nitrospirota</taxon>
        <taxon>Thermodesulfovibrionia</taxon>
        <taxon>Thermodesulfovibrionales</taxon>
        <taxon>Candidatus Magnetobacteriaceae</taxon>
        <taxon>Candidatus Magnetobacterium</taxon>
    </lineage>
</organism>
<dbReference type="PANTHER" id="PTHR24567">
    <property type="entry name" value="CRP FAMILY TRANSCRIPTIONAL REGULATORY PROTEIN"/>
    <property type="match status" value="1"/>
</dbReference>
<evidence type="ECO:0000256" key="1">
    <source>
        <dbReference type="ARBA" id="ARBA00023015"/>
    </source>
</evidence>
<sequence length="233" mass="26659">MKEDAMNYFEVLSKIPLFSSLSEGEMKEIVAEIQIRSIKKGRVVLNHEDANNYMYIVLAGSVKVTQYNEDGKEAILATREAGEYFGELSLIDGKFTSAEVSATKNSIIALIDKETFHSLFASNIKIMNNLLKEFTRRLRASIGTIHMFNHDKVLQRLRLLFEQLAQECGHKREVGITLTLSLTKQEIATRIGFSRQRVSEAMRQMEDDEYLCILPNKQIHLTSKFFNHFDGCL</sequence>
<proteinExistence type="predicted"/>
<evidence type="ECO:0000259" key="4">
    <source>
        <dbReference type="PROSITE" id="PS50042"/>
    </source>
</evidence>
<keyword evidence="6" id="KW-1185">Reference proteome</keyword>
<dbReference type="InterPro" id="IPR036388">
    <property type="entry name" value="WH-like_DNA-bd_sf"/>
</dbReference>
<reference evidence="5 6" key="1">
    <citation type="submission" date="2015-02" db="EMBL/GenBank/DDBJ databases">
        <title>Single-cell genomics of uncultivated deep-branching MTB reveals a conserved set of magnetosome genes.</title>
        <authorList>
            <person name="Kolinko S."/>
            <person name="Richter M."/>
            <person name="Glockner F.O."/>
            <person name="Brachmann A."/>
            <person name="Schuler D."/>
        </authorList>
    </citation>
    <scope>NUCLEOTIDE SEQUENCE [LARGE SCALE GENOMIC DNA]</scope>
    <source>
        <strain evidence="5">TM-1</strain>
    </source>
</reference>
<dbReference type="InterPro" id="IPR000595">
    <property type="entry name" value="cNMP-bd_dom"/>
</dbReference>
<dbReference type="EMBL" id="LACI01002622">
    <property type="protein sequence ID" value="KJU81634.1"/>
    <property type="molecule type" value="Genomic_DNA"/>
</dbReference>
<dbReference type="CDD" id="cd00038">
    <property type="entry name" value="CAP_ED"/>
    <property type="match status" value="1"/>
</dbReference>
<feature type="domain" description="Cyclic nucleotide-binding" evidence="4">
    <location>
        <begin position="17"/>
        <end position="137"/>
    </location>
</feature>
<keyword evidence="1" id="KW-0805">Transcription regulation</keyword>
<dbReference type="InterPro" id="IPR012318">
    <property type="entry name" value="HTH_CRP"/>
</dbReference>
<dbReference type="InterPro" id="IPR036390">
    <property type="entry name" value="WH_DNA-bd_sf"/>
</dbReference>
<dbReference type="GO" id="GO:0003700">
    <property type="term" value="F:DNA-binding transcription factor activity"/>
    <property type="evidence" value="ECO:0007669"/>
    <property type="project" value="TreeGrafter"/>
</dbReference>
<keyword evidence="3" id="KW-0804">Transcription</keyword>
<dbReference type="SUPFAM" id="SSF51206">
    <property type="entry name" value="cAMP-binding domain-like"/>
    <property type="match status" value="1"/>
</dbReference>
<name>A0A0F3GI51_9BACT</name>
<dbReference type="Gene3D" id="1.10.10.10">
    <property type="entry name" value="Winged helix-like DNA-binding domain superfamily/Winged helix DNA-binding domain"/>
    <property type="match status" value="1"/>
</dbReference>
<gene>
    <name evidence="5" type="ORF">MBAV_006170</name>
</gene>
<dbReference type="GO" id="GO:0005829">
    <property type="term" value="C:cytosol"/>
    <property type="evidence" value="ECO:0007669"/>
    <property type="project" value="TreeGrafter"/>
</dbReference>
<dbReference type="SUPFAM" id="SSF46785">
    <property type="entry name" value="Winged helix' DNA-binding domain"/>
    <property type="match status" value="1"/>
</dbReference>
<dbReference type="Pfam" id="PF00027">
    <property type="entry name" value="cNMP_binding"/>
    <property type="match status" value="1"/>
</dbReference>
<dbReference type="SMART" id="SM00419">
    <property type="entry name" value="HTH_CRP"/>
    <property type="match status" value="1"/>
</dbReference>
<evidence type="ECO:0000313" key="5">
    <source>
        <dbReference type="EMBL" id="KJU81634.1"/>
    </source>
</evidence>
<dbReference type="SMART" id="SM00100">
    <property type="entry name" value="cNMP"/>
    <property type="match status" value="1"/>
</dbReference>
<evidence type="ECO:0000256" key="3">
    <source>
        <dbReference type="ARBA" id="ARBA00023163"/>
    </source>
</evidence>
<dbReference type="PANTHER" id="PTHR24567:SF68">
    <property type="entry name" value="DNA-BINDING TRANSCRIPTIONAL DUAL REGULATOR CRP"/>
    <property type="match status" value="1"/>
</dbReference>
<evidence type="ECO:0000313" key="6">
    <source>
        <dbReference type="Proteomes" id="UP000033423"/>
    </source>
</evidence>
<dbReference type="AlphaFoldDB" id="A0A0F3GI51"/>
<evidence type="ECO:0000256" key="2">
    <source>
        <dbReference type="ARBA" id="ARBA00023125"/>
    </source>
</evidence>
<comment type="caution">
    <text evidence="5">The sequence shown here is derived from an EMBL/GenBank/DDBJ whole genome shotgun (WGS) entry which is preliminary data.</text>
</comment>
<protein>
    <submittedName>
        <fullName evidence="5">Crp/Fnr family transcriptional regulator</fullName>
    </submittedName>
</protein>
<dbReference type="InterPro" id="IPR014710">
    <property type="entry name" value="RmlC-like_jellyroll"/>
</dbReference>
<dbReference type="Pfam" id="PF13545">
    <property type="entry name" value="HTH_Crp_2"/>
    <property type="match status" value="1"/>
</dbReference>
<dbReference type="Proteomes" id="UP000033423">
    <property type="component" value="Unassembled WGS sequence"/>
</dbReference>
<keyword evidence="2" id="KW-0238">DNA-binding</keyword>
<dbReference type="GO" id="GO:0003677">
    <property type="term" value="F:DNA binding"/>
    <property type="evidence" value="ECO:0007669"/>
    <property type="project" value="UniProtKB-KW"/>
</dbReference>
<dbReference type="Gene3D" id="2.60.120.10">
    <property type="entry name" value="Jelly Rolls"/>
    <property type="match status" value="1"/>
</dbReference>
<dbReference type="InterPro" id="IPR050397">
    <property type="entry name" value="Env_Response_Regulators"/>
</dbReference>
<accession>A0A0F3GI51</accession>
<dbReference type="PROSITE" id="PS50042">
    <property type="entry name" value="CNMP_BINDING_3"/>
    <property type="match status" value="1"/>
</dbReference>